<gene>
    <name evidence="1" type="ORF">C2G38_2214237</name>
</gene>
<dbReference type="Gene3D" id="3.30.200.20">
    <property type="entry name" value="Phosphorylase Kinase, domain 1"/>
    <property type="match status" value="1"/>
</dbReference>
<accession>A0A397UD09</accession>
<proteinExistence type="predicted"/>
<keyword evidence="2" id="KW-1185">Reference proteome</keyword>
<dbReference type="Gene3D" id="1.25.40.10">
    <property type="entry name" value="Tetratricopeptide repeat domain"/>
    <property type="match status" value="1"/>
</dbReference>
<name>A0A397UD09_9GLOM</name>
<dbReference type="Pfam" id="PF08238">
    <property type="entry name" value="Sel1"/>
    <property type="match status" value="2"/>
</dbReference>
<comment type="caution">
    <text evidence="1">The sequence shown here is derived from an EMBL/GenBank/DDBJ whole genome shotgun (WGS) entry which is preliminary data.</text>
</comment>
<evidence type="ECO:0000313" key="1">
    <source>
        <dbReference type="EMBL" id="RIB07501.1"/>
    </source>
</evidence>
<reference evidence="1 2" key="1">
    <citation type="submission" date="2018-06" db="EMBL/GenBank/DDBJ databases">
        <title>Comparative genomics reveals the genomic features of Rhizophagus irregularis, R. cerebriforme, R. diaphanum and Gigaspora rosea, and their symbiotic lifestyle signature.</title>
        <authorList>
            <person name="Morin E."/>
            <person name="San Clemente H."/>
            <person name="Chen E.C.H."/>
            <person name="De La Providencia I."/>
            <person name="Hainaut M."/>
            <person name="Kuo A."/>
            <person name="Kohler A."/>
            <person name="Murat C."/>
            <person name="Tang N."/>
            <person name="Roy S."/>
            <person name="Loubradou J."/>
            <person name="Henrissat B."/>
            <person name="Grigoriev I.V."/>
            <person name="Corradi N."/>
            <person name="Roux C."/>
            <person name="Martin F.M."/>
        </authorList>
    </citation>
    <scope>NUCLEOTIDE SEQUENCE [LARGE SCALE GENOMIC DNA]</scope>
    <source>
        <strain evidence="1 2">DAOM 194757</strain>
    </source>
</reference>
<protein>
    <recommendedName>
        <fullName evidence="3">Protein kinase domain-containing protein</fullName>
    </recommendedName>
</protein>
<evidence type="ECO:0008006" key="3">
    <source>
        <dbReference type="Google" id="ProtNLM"/>
    </source>
</evidence>
<dbReference type="EMBL" id="QKWP01001645">
    <property type="protein sequence ID" value="RIB07501.1"/>
    <property type="molecule type" value="Genomic_DNA"/>
</dbReference>
<evidence type="ECO:0000313" key="2">
    <source>
        <dbReference type="Proteomes" id="UP000266673"/>
    </source>
</evidence>
<dbReference type="InterPro" id="IPR011990">
    <property type="entry name" value="TPR-like_helical_dom_sf"/>
</dbReference>
<dbReference type="Proteomes" id="UP000266673">
    <property type="component" value="Unassembled WGS sequence"/>
</dbReference>
<dbReference type="AlphaFoldDB" id="A0A397UD09"/>
<dbReference type="SMART" id="SM00671">
    <property type="entry name" value="SEL1"/>
    <property type="match status" value="2"/>
</dbReference>
<dbReference type="InterPro" id="IPR006597">
    <property type="entry name" value="Sel1-like"/>
</dbReference>
<dbReference type="InterPro" id="IPR011009">
    <property type="entry name" value="Kinase-like_dom_sf"/>
</dbReference>
<dbReference type="SUPFAM" id="SSF56112">
    <property type="entry name" value="Protein kinase-like (PK-like)"/>
    <property type="match status" value="1"/>
</dbReference>
<dbReference type="SUPFAM" id="SSF81901">
    <property type="entry name" value="HCP-like"/>
    <property type="match status" value="1"/>
</dbReference>
<sequence length="276" mass="32208">MEHTEGINCLGYCYEYRIGVEKNKIKAFIYYQKSANIVEIDKHKAFTIGIQKTAFCYYKFSVEEKINLMNRLKRYGLDKVIQWTIGNKDVDDCIKAFQLRAWKYEDVIEWIPFHRLSYVKEIGKGGFGSVYSATWLNSMREFKSPMEYKLYYTKLAIYGITQNVKTKDYLITFNLGLSRKVDEKVSAGEIYRVMPYVASEILLGDKPFTEKADIYGFGSSLDAVINLELRRGNKIGIKKDEKKAFEWYLKSAEWDLAQSDFVHLEAIVAILTVYKF</sequence>
<organism evidence="1 2">
    <name type="scientific">Gigaspora rosea</name>
    <dbReference type="NCBI Taxonomy" id="44941"/>
    <lineage>
        <taxon>Eukaryota</taxon>
        <taxon>Fungi</taxon>
        <taxon>Fungi incertae sedis</taxon>
        <taxon>Mucoromycota</taxon>
        <taxon>Glomeromycotina</taxon>
        <taxon>Glomeromycetes</taxon>
        <taxon>Diversisporales</taxon>
        <taxon>Gigasporaceae</taxon>
        <taxon>Gigaspora</taxon>
    </lineage>
</organism>